<dbReference type="InterPro" id="IPR029060">
    <property type="entry name" value="PIN-like_dom_sf"/>
</dbReference>
<dbReference type="InterPro" id="IPR050556">
    <property type="entry name" value="Type_II_TA_system_RNase"/>
</dbReference>
<evidence type="ECO:0000256" key="8">
    <source>
        <dbReference type="HAMAP-Rule" id="MF_00265"/>
    </source>
</evidence>
<organism evidence="10 11">
    <name type="scientific">Bradyrhizobium diversitatis</name>
    <dbReference type="NCBI Taxonomy" id="2755406"/>
    <lineage>
        <taxon>Bacteria</taxon>
        <taxon>Pseudomonadati</taxon>
        <taxon>Pseudomonadota</taxon>
        <taxon>Alphaproteobacteria</taxon>
        <taxon>Hyphomicrobiales</taxon>
        <taxon>Nitrobacteraceae</taxon>
        <taxon>Bradyrhizobium</taxon>
    </lineage>
</organism>
<accession>A0ABS0P483</accession>
<gene>
    <name evidence="8" type="primary">vapC</name>
    <name evidence="10" type="ORF">H1B27_17520</name>
</gene>
<evidence type="ECO:0000256" key="4">
    <source>
        <dbReference type="ARBA" id="ARBA00022723"/>
    </source>
</evidence>
<keyword evidence="11" id="KW-1185">Reference proteome</keyword>
<comment type="similarity">
    <text evidence="7 8">Belongs to the PINc/VapC protein family.</text>
</comment>
<evidence type="ECO:0000256" key="7">
    <source>
        <dbReference type="ARBA" id="ARBA00038093"/>
    </source>
</evidence>
<evidence type="ECO:0000313" key="11">
    <source>
        <dbReference type="Proteomes" id="UP001194539"/>
    </source>
</evidence>
<name>A0ABS0P483_9BRAD</name>
<keyword evidence="2 8" id="KW-1277">Toxin-antitoxin system</keyword>
<keyword evidence="4 8" id="KW-0479">Metal-binding</keyword>
<evidence type="ECO:0000256" key="6">
    <source>
        <dbReference type="ARBA" id="ARBA00022842"/>
    </source>
</evidence>
<evidence type="ECO:0000259" key="9">
    <source>
        <dbReference type="Pfam" id="PF01850"/>
    </source>
</evidence>
<evidence type="ECO:0000256" key="3">
    <source>
        <dbReference type="ARBA" id="ARBA00022722"/>
    </source>
</evidence>
<evidence type="ECO:0000313" key="10">
    <source>
        <dbReference type="EMBL" id="MBH5388060.1"/>
    </source>
</evidence>
<dbReference type="PANTHER" id="PTHR33653">
    <property type="entry name" value="RIBONUCLEASE VAPC2"/>
    <property type="match status" value="1"/>
</dbReference>
<dbReference type="InterPro" id="IPR022907">
    <property type="entry name" value="VapC_family"/>
</dbReference>
<dbReference type="EC" id="3.1.-.-" evidence="8"/>
<comment type="function">
    <text evidence="8">Toxic component of a toxin-antitoxin (TA) system. An RNase.</text>
</comment>
<sequence length="136" mass="15152">MFLIDTVILSELRRRERDPGVVRWFERQRTADLFLSVVSIGEIERGIVRQRAADPGFATALAAWLDQVMNLYGERIVPFDLRAARRWGALSAALGNDSADLMIAATALENGFTVVTRNVSDFRPAGVTVLDPFSRT</sequence>
<keyword evidence="6 8" id="KW-0460">Magnesium</keyword>
<evidence type="ECO:0000256" key="2">
    <source>
        <dbReference type="ARBA" id="ARBA00022649"/>
    </source>
</evidence>
<keyword evidence="5 8" id="KW-0378">Hydrolase</keyword>
<keyword evidence="8" id="KW-0800">Toxin</keyword>
<comment type="caution">
    <text evidence="10">The sequence shown here is derived from an EMBL/GenBank/DDBJ whole genome shotgun (WGS) entry which is preliminary data.</text>
</comment>
<comment type="cofactor">
    <cofactor evidence="1 8">
        <name>Mg(2+)</name>
        <dbReference type="ChEBI" id="CHEBI:18420"/>
    </cofactor>
</comment>
<dbReference type="SUPFAM" id="SSF88723">
    <property type="entry name" value="PIN domain-like"/>
    <property type="match status" value="1"/>
</dbReference>
<evidence type="ECO:0000256" key="5">
    <source>
        <dbReference type="ARBA" id="ARBA00022801"/>
    </source>
</evidence>
<feature type="binding site" evidence="8">
    <location>
        <position position="100"/>
    </location>
    <ligand>
        <name>Mg(2+)</name>
        <dbReference type="ChEBI" id="CHEBI:18420"/>
    </ligand>
</feature>
<dbReference type="CDD" id="cd18746">
    <property type="entry name" value="PIN_VapC4-5_FitB-like"/>
    <property type="match status" value="1"/>
</dbReference>
<dbReference type="Pfam" id="PF01850">
    <property type="entry name" value="PIN"/>
    <property type="match status" value="1"/>
</dbReference>
<dbReference type="InterPro" id="IPR002716">
    <property type="entry name" value="PIN_dom"/>
</dbReference>
<evidence type="ECO:0000256" key="1">
    <source>
        <dbReference type="ARBA" id="ARBA00001946"/>
    </source>
</evidence>
<dbReference type="HAMAP" id="MF_00265">
    <property type="entry name" value="VapC_Nob1"/>
    <property type="match status" value="1"/>
</dbReference>
<reference evidence="10 11" key="1">
    <citation type="submission" date="2020-07" db="EMBL/GenBank/DDBJ databases">
        <title>Bradyrhizobium diversity isolated from nodules of indigenous legumes of Western Australia.</title>
        <authorList>
            <person name="Klepa M.S."/>
        </authorList>
    </citation>
    <scope>NUCLEOTIDE SEQUENCE [LARGE SCALE GENOMIC DNA]</scope>
    <source>
        <strain evidence="10 11">CNPSo 4019</strain>
    </source>
</reference>
<protein>
    <recommendedName>
        <fullName evidence="8">Ribonuclease VapC</fullName>
        <shortName evidence="8">RNase VapC</shortName>
        <ecNumber evidence="8">3.1.-.-</ecNumber>
    </recommendedName>
    <alternativeName>
        <fullName evidence="8">Toxin VapC</fullName>
    </alternativeName>
</protein>
<proteinExistence type="inferred from homology"/>
<dbReference type="PANTHER" id="PTHR33653:SF1">
    <property type="entry name" value="RIBONUCLEASE VAPC2"/>
    <property type="match status" value="1"/>
</dbReference>
<keyword evidence="3 8" id="KW-0540">Nuclease</keyword>
<dbReference type="Proteomes" id="UP001194539">
    <property type="component" value="Unassembled WGS sequence"/>
</dbReference>
<dbReference type="RefSeq" id="WP_197966886.1">
    <property type="nucleotide sequence ID" value="NZ_JACEGD010000015.1"/>
</dbReference>
<feature type="binding site" evidence="8">
    <location>
        <position position="5"/>
    </location>
    <ligand>
        <name>Mg(2+)</name>
        <dbReference type="ChEBI" id="CHEBI:18420"/>
    </ligand>
</feature>
<feature type="domain" description="PIN" evidence="9">
    <location>
        <begin position="3"/>
        <end position="118"/>
    </location>
</feature>
<dbReference type="Gene3D" id="3.40.50.1010">
    <property type="entry name" value="5'-nuclease"/>
    <property type="match status" value="1"/>
</dbReference>
<dbReference type="EMBL" id="JACEGD010000015">
    <property type="protein sequence ID" value="MBH5388060.1"/>
    <property type="molecule type" value="Genomic_DNA"/>
</dbReference>